<dbReference type="STRING" id="690879.TSACC_23177"/>
<dbReference type="Gene3D" id="2.160.20.10">
    <property type="entry name" value="Single-stranded right-handed beta-helix, Pectin lyase-like"/>
    <property type="match status" value="2"/>
</dbReference>
<dbReference type="InParanoid" id="A0A146GDD2"/>
<dbReference type="EMBL" id="BDCO01000002">
    <property type="protein sequence ID" value="GAT34744.1"/>
    <property type="molecule type" value="Genomic_DNA"/>
</dbReference>
<accession>A0A146GDD2</accession>
<evidence type="ECO:0000259" key="2">
    <source>
        <dbReference type="Pfam" id="PF13229"/>
    </source>
</evidence>
<evidence type="ECO:0000256" key="1">
    <source>
        <dbReference type="SAM" id="SignalP"/>
    </source>
</evidence>
<organism evidence="3 4">
    <name type="scientific">Terrimicrobium sacchariphilum</name>
    <dbReference type="NCBI Taxonomy" id="690879"/>
    <lineage>
        <taxon>Bacteria</taxon>
        <taxon>Pseudomonadati</taxon>
        <taxon>Verrucomicrobiota</taxon>
        <taxon>Terrimicrobiia</taxon>
        <taxon>Terrimicrobiales</taxon>
        <taxon>Terrimicrobiaceae</taxon>
        <taxon>Terrimicrobium</taxon>
    </lineage>
</organism>
<protein>
    <submittedName>
        <fullName evidence="3">Right handed beta helix region</fullName>
    </submittedName>
</protein>
<name>A0A146GDD2_TERSA</name>
<comment type="caution">
    <text evidence="3">The sequence shown here is derived from an EMBL/GenBank/DDBJ whole genome shotgun (WGS) entry which is preliminary data.</text>
</comment>
<reference evidence="4" key="1">
    <citation type="journal article" date="2017" name="Genome Announc.">
        <title>Draft Genome Sequence of Terrimicrobium sacchariphilum NM-5T, a Facultative Anaerobic Soil Bacterium of the Class Spartobacteria.</title>
        <authorList>
            <person name="Qiu Y.L."/>
            <person name="Tourlousse D.M."/>
            <person name="Matsuura N."/>
            <person name="Ohashi A."/>
            <person name="Sekiguchi Y."/>
        </authorList>
    </citation>
    <scope>NUCLEOTIDE SEQUENCE [LARGE SCALE GENOMIC DNA]</scope>
    <source>
        <strain evidence="4">NM-5</strain>
    </source>
</reference>
<proteinExistence type="predicted"/>
<keyword evidence="4" id="KW-1185">Reference proteome</keyword>
<evidence type="ECO:0000313" key="4">
    <source>
        <dbReference type="Proteomes" id="UP000076023"/>
    </source>
</evidence>
<feature type="chain" id="PRO_5007524779" evidence="1">
    <location>
        <begin position="41"/>
        <end position="819"/>
    </location>
</feature>
<gene>
    <name evidence="3" type="ORF">TSACC_23177</name>
</gene>
<dbReference type="OrthoDB" id="9807299at2"/>
<dbReference type="RefSeq" id="WP_075080355.1">
    <property type="nucleotide sequence ID" value="NZ_BDCO01000002.1"/>
</dbReference>
<dbReference type="AlphaFoldDB" id="A0A146GDD2"/>
<dbReference type="InterPro" id="IPR011050">
    <property type="entry name" value="Pectin_lyase_fold/virulence"/>
</dbReference>
<dbReference type="SUPFAM" id="SSF51126">
    <property type="entry name" value="Pectin lyase-like"/>
    <property type="match status" value="1"/>
</dbReference>
<dbReference type="InterPro" id="IPR012334">
    <property type="entry name" value="Pectin_lyas_fold"/>
</dbReference>
<feature type="domain" description="Right handed beta helix" evidence="2">
    <location>
        <begin position="682"/>
        <end position="760"/>
    </location>
</feature>
<dbReference type="InterPro" id="IPR039448">
    <property type="entry name" value="Beta_helix"/>
</dbReference>
<evidence type="ECO:0000313" key="3">
    <source>
        <dbReference type="EMBL" id="GAT34744.1"/>
    </source>
</evidence>
<dbReference type="Pfam" id="PF13229">
    <property type="entry name" value="Beta_helix"/>
    <property type="match status" value="1"/>
</dbReference>
<keyword evidence="1" id="KW-0732">Signal</keyword>
<feature type="signal peptide" evidence="1">
    <location>
        <begin position="1"/>
        <end position="40"/>
    </location>
</feature>
<dbReference type="SMART" id="SM00710">
    <property type="entry name" value="PbH1"/>
    <property type="match status" value="6"/>
</dbReference>
<sequence>MKTSLAAGAVPALSRLALSRSAALLGLLVSLSVGASPALAADWTWNTALLYQRQHDNPQNYNFTTDWVTGSDGTGQSLQITEPSVNEWNYFLDVPRSYLTTATNQFRAVLDFEVVTATVLPQYFWMFARCLDVNGRAMAGVPEQWQRFVSESADGPRRIEFPIEFPPVAGGTWHFYFGCKRTGTIIIDSLVIKEGWDLTREPAVLNGAATSVLPAGVSAATGSPAITISPPASGTVTVLTASDLVADGATPVTSAVAAANSTKLQTWLTTAKNTAGTKKLAIPPGTYRFESNAQLNIDSTNDLTIDGQGATFIFQKLYNGAHFMVNACNRLVVKNLNIDWNSDYKPIASLGRLVSLSSDKKTAVLQFDDQDAAQTLRTAQAFWHSMHPMDTTYLYRNSPDFFLLKDTPQPALTASANQITAVFTNPLSLTVGTSYCIKHLYYEMIGFKLASSSHVLFDTVNFYGVPGMGWLNTEESHHLKWTNCKFLRRAGSRQPLITGADGIHSGESKGDIAIQGCAFTGLGDDAINLHDNCWQGGLVNPGTGNQLQFRNCPRHQLRVKSGDVIRFYNSDYTPAGVELTVTGTPTYSSPNGDPEHVNTTMVVTFASPVPSSLSPLSIANNTRFETKNVRIAANTIMYTNGRGVLLSAKNATIDSTYFRNVSATSIQITTEIVDTAYMEGRGASNVLVSNNTFENTNQIGRWAGAVVYVGATIPWGPADVPLFTNLTFDNNKFYNSPGPAISLTSTSNVIVKNSRIEYNQALANVTPFAGALQAILSDDLALGGNTWRNVLTPPNPVGIVFNPSTVTNLAPGSNRLETP</sequence>
<dbReference type="Proteomes" id="UP000076023">
    <property type="component" value="Unassembled WGS sequence"/>
</dbReference>
<dbReference type="InterPro" id="IPR006626">
    <property type="entry name" value="PbH1"/>
</dbReference>